<accession>A0A086JTQ5</accession>
<dbReference type="EC" id="6.1.1.2" evidence="7"/>
<evidence type="ECO:0000256" key="4">
    <source>
        <dbReference type="ARBA" id="ARBA00022917"/>
    </source>
</evidence>
<proteinExistence type="predicted"/>
<protein>
    <submittedName>
        <fullName evidence="7">Tryptophanyl-tRNA synthetase (TrpRS1)</fullName>
        <ecNumber evidence="7">6.1.1.2</ecNumber>
    </submittedName>
</protein>
<dbReference type="GO" id="GO:0005524">
    <property type="term" value="F:ATP binding"/>
    <property type="evidence" value="ECO:0007669"/>
    <property type="project" value="UniProtKB-KW"/>
</dbReference>
<dbReference type="Gene3D" id="3.40.50.620">
    <property type="entry name" value="HUPs"/>
    <property type="match status" value="2"/>
</dbReference>
<evidence type="ECO:0000256" key="5">
    <source>
        <dbReference type="ARBA" id="ARBA00023146"/>
    </source>
</evidence>
<dbReference type="PANTHER" id="PTHR43766">
    <property type="entry name" value="TRYPTOPHAN--TRNA LIGASE, MITOCHONDRIAL"/>
    <property type="match status" value="1"/>
</dbReference>
<dbReference type="GO" id="GO:0004830">
    <property type="term" value="F:tryptophan-tRNA ligase activity"/>
    <property type="evidence" value="ECO:0007669"/>
    <property type="project" value="UniProtKB-EC"/>
</dbReference>
<name>A0A086JTQ5_TOXGO</name>
<keyword evidence="3" id="KW-0067">ATP-binding</keyword>
<dbReference type="Pfam" id="PF00579">
    <property type="entry name" value="tRNA-synt_1b"/>
    <property type="match status" value="2"/>
</dbReference>
<evidence type="ECO:0000256" key="2">
    <source>
        <dbReference type="ARBA" id="ARBA00022741"/>
    </source>
</evidence>
<dbReference type="VEuPathDB" id="ToxoDB:TGDOM2_254110"/>
<dbReference type="InterPro" id="IPR001412">
    <property type="entry name" value="aa-tRNA-synth_I_CS"/>
</dbReference>
<dbReference type="GO" id="GO:0006436">
    <property type="term" value="P:tryptophanyl-tRNA aminoacylation"/>
    <property type="evidence" value="ECO:0007669"/>
    <property type="project" value="TreeGrafter"/>
</dbReference>
<dbReference type="PANTHER" id="PTHR43766:SF1">
    <property type="entry name" value="TRYPTOPHAN--TRNA LIGASE, MITOCHONDRIAL"/>
    <property type="match status" value="1"/>
</dbReference>
<dbReference type="SUPFAM" id="SSF52374">
    <property type="entry name" value="Nucleotidylyl transferase"/>
    <property type="match status" value="1"/>
</dbReference>
<dbReference type="OrthoDB" id="15808at2759"/>
<dbReference type="Proteomes" id="UP000028837">
    <property type="component" value="Unassembled WGS sequence"/>
</dbReference>
<organism evidence="7 8">
    <name type="scientific">Toxoplasma gondii GAB2-2007-GAL-DOM2</name>
    <dbReference type="NCBI Taxonomy" id="1130820"/>
    <lineage>
        <taxon>Eukaryota</taxon>
        <taxon>Sar</taxon>
        <taxon>Alveolata</taxon>
        <taxon>Apicomplexa</taxon>
        <taxon>Conoidasida</taxon>
        <taxon>Coccidia</taxon>
        <taxon>Eucoccidiorida</taxon>
        <taxon>Eimeriorina</taxon>
        <taxon>Sarcocystidae</taxon>
        <taxon>Toxoplasma</taxon>
    </lineage>
</organism>
<keyword evidence="5 7" id="KW-0030">Aminoacyl-tRNA synthetase</keyword>
<evidence type="ECO:0000256" key="1">
    <source>
        <dbReference type="ARBA" id="ARBA00022598"/>
    </source>
</evidence>
<reference evidence="7 8" key="1">
    <citation type="submission" date="2014-02" db="EMBL/GenBank/DDBJ databases">
        <authorList>
            <person name="Sibley D."/>
            <person name="Venepally P."/>
            <person name="Karamycheva S."/>
            <person name="Hadjithomas M."/>
            <person name="Khan A."/>
            <person name="Brunk B."/>
            <person name="Roos D."/>
            <person name="Caler E."/>
            <person name="Lorenzi H."/>
        </authorList>
    </citation>
    <scope>NUCLEOTIDE SEQUENCE [LARGE SCALE GENOMIC DNA]</scope>
    <source>
        <strain evidence="7 8">GAB2-2007-GAL-DOM2</strain>
    </source>
</reference>
<evidence type="ECO:0000313" key="8">
    <source>
        <dbReference type="Proteomes" id="UP000028837"/>
    </source>
</evidence>
<dbReference type="PROSITE" id="PS00178">
    <property type="entry name" value="AA_TRNA_LIGASE_I"/>
    <property type="match status" value="1"/>
</dbReference>
<feature type="region of interest" description="Disordered" evidence="6">
    <location>
        <begin position="411"/>
        <end position="472"/>
    </location>
</feature>
<evidence type="ECO:0000313" key="7">
    <source>
        <dbReference type="EMBL" id="KFG35523.1"/>
    </source>
</evidence>
<keyword evidence="4" id="KW-0648">Protein biosynthesis</keyword>
<dbReference type="InterPro" id="IPR014729">
    <property type="entry name" value="Rossmann-like_a/b/a_fold"/>
</dbReference>
<feature type="region of interest" description="Disordered" evidence="6">
    <location>
        <begin position="232"/>
        <end position="257"/>
    </location>
</feature>
<gene>
    <name evidence="7" type="ORF">TGDOM2_254110</name>
</gene>
<dbReference type="InterPro" id="IPR050203">
    <property type="entry name" value="Trp-tRNA_synthetase"/>
</dbReference>
<keyword evidence="1 7" id="KW-0436">Ligase</keyword>
<feature type="compositionally biased region" description="Basic and acidic residues" evidence="6">
    <location>
        <begin position="422"/>
        <end position="433"/>
    </location>
</feature>
<dbReference type="InterPro" id="IPR002305">
    <property type="entry name" value="aa-tRNA-synth_Ic"/>
</dbReference>
<comment type="caution">
    <text evidence="7">The sequence shown here is derived from an EMBL/GenBank/DDBJ whole genome shotgun (WGS) entry which is preliminary data.</text>
</comment>
<dbReference type="Gene3D" id="1.10.240.10">
    <property type="entry name" value="Tyrosyl-Transfer RNA Synthetase"/>
    <property type="match status" value="1"/>
</dbReference>
<sequence>MHVRGRLCPCFCSSAGVLRLAVCLVIVVSFIDIASQAKPPVRRSHWFQCAPRDLASLSAASRVETFPCNLACEFRSKSSSVGCLYEKNVELDAPLTLEARQTRRCLDCWLLAKPPHSLPWRSSSVHFHLSAAARASLPTPLLFPSATFEDSTPLVHQNNACEGSVRTHSSSPCCSAFFRQSHSAEYTGGVNLPRNFCSAVAAFLPPAGAFGSPTTLTHTALPLMRQQSSRDWKTSARSFSSRSAPPPQRALHAGSASSLDATSSQLACTSIRFLKKPAATPSHWLSSPRLTGKAGADQALQATAQFAFQLSSGASPGTENSLREDLLEHGSQNTSTRQSEHLDGTTLWIEDKVGHLDQVFRGSRVITGLQPSGHLHLGNYFSVFHPLPILETSGASVTCLVGDLHASFGGLTRRSIGPLRPETLRDSPSRDNGADCSDLLRGPRSGHGSSGHTVPGSTAGDNIHSESSVEDTKAISDKTLDAVAMLLATGIHPDLGQEGATSRSETQGTTVVAVQSLIPEHTVLATLLMGTTPLAWLERCTGASANIRRLTVEGRDSTCSGRRQETHEDDGRKADVGMRFYPLLMAGDILSHDTDYVLVGGDQRQHVEFTRQVARRWNRSFLPLSDGDTRNPLPTIGTDVPKNRRGLRVPRMISYSRLSSRIGDLQDPGKKMSKSSCHASASAVLNSKGCVFLLDPPDVIAAKIAKAKTDTIRGLSYSLEDQSPQLSGGDDEGTADRVACRNLLHLWCAVAGEAPQEAARRFNDTPWECFKKDLTERVIDMLIPVQRRYREIRSDIPYLRRVIDAGAKLARQKAVATLQNVREAMTIVGSSSDVN</sequence>
<dbReference type="AlphaFoldDB" id="A0A086JTQ5"/>
<dbReference type="GO" id="GO:0005829">
    <property type="term" value="C:cytosol"/>
    <property type="evidence" value="ECO:0007669"/>
    <property type="project" value="TreeGrafter"/>
</dbReference>
<evidence type="ECO:0000256" key="3">
    <source>
        <dbReference type="ARBA" id="ARBA00022840"/>
    </source>
</evidence>
<dbReference type="EMBL" id="AHZU02001161">
    <property type="protein sequence ID" value="KFG35523.1"/>
    <property type="molecule type" value="Genomic_DNA"/>
</dbReference>
<evidence type="ECO:0000256" key="6">
    <source>
        <dbReference type="SAM" id="MobiDB-lite"/>
    </source>
</evidence>
<keyword evidence="2" id="KW-0547">Nucleotide-binding</keyword>